<evidence type="ECO:0000259" key="4">
    <source>
        <dbReference type="PROSITE" id="PS50995"/>
    </source>
</evidence>
<keyword evidence="3" id="KW-0804">Transcription</keyword>
<keyword evidence="2" id="KW-0238">DNA-binding</keyword>
<dbReference type="GO" id="GO:0003677">
    <property type="term" value="F:DNA binding"/>
    <property type="evidence" value="ECO:0007669"/>
    <property type="project" value="UniProtKB-KW"/>
</dbReference>
<dbReference type="InterPro" id="IPR055166">
    <property type="entry name" value="Transc_reg_Sar_Rot_HTH"/>
</dbReference>
<dbReference type="InterPro" id="IPR036388">
    <property type="entry name" value="WH-like_DNA-bd_sf"/>
</dbReference>
<dbReference type="PROSITE" id="PS50995">
    <property type="entry name" value="HTH_MARR_2"/>
    <property type="match status" value="1"/>
</dbReference>
<dbReference type="GO" id="GO:0003700">
    <property type="term" value="F:DNA-binding transcription factor activity"/>
    <property type="evidence" value="ECO:0007669"/>
    <property type="project" value="InterPro"/>
</dbReference>
<dbReference type="Pfam" id="PF22381">
    <property type="entry name" value="Staph_reg_Sar_Rot"/>
    <property type="match status" value="1"/>
</dbReference>
<dbReference type="AlphaFoldDB" id="A0A346Y4T7"/>
<protein>
    <submittedName>
        <fullName evidence="5">Transcriptional regulator, MarR family</fullName>
    </submittedName>
</protein>
<dbReference type="SMART" id="SM00347">
    <property type="entry name" value="HTH_MARR"/>
    <property type="match status" value="1"/>
</dbReference>
<dbReference type="RefSeq" id="WP_114593661.1">
    <property type="nucleotide sequence ID" value="NZ_CP031165.1"/>
</dbReference>
<dbReference type="PANTHER" id="PTHR33164:SF99">
    <property type="entry name" value="MARR FAMILY REGULATORY PROTEIN"/>
    <property type="match status" value="1"/>
</dbReference>
<dbReference type="Proteomes" id="UP000264006">
    <property type="component" value="Chromosome"/>
</dbReference>
<evidence type="ECO:0000256" key="2">
    <source>
        <dbReference type="ARBA" id="ARBA00023125"/>
    </source>
</evidence>
<evidence type="ECO:0000256" key="3">
    <source>
        <dbReference type="ARBA" id="ARBA00023163"/>
    </source>
</evidence>
<sequence>MTEPRWLSADELRAWRLLSALLLTLPGQLEDTLQPHGLTFFEYSMMAGLSSSPDWTRPMGELAQIANGSLSRLSHAARRLESRGWVRRCRSTEDGRVTLATLTDEGHALLVAVAPDHVESVRKAVFDVLGPGQVSQLYEIAAAIVGNILPGVPAAWDDV</sequence>
<name>A0A346Y4T7_9ACTN</name>
<evidence type="ECO:0000256" key="1">
    <source>
        <dbReference type="ARBA" id="ARBA00023015"/>
    </source>
</evidence>
<accession>A0A346Y4T7</accession>
<dbReference type="Gene3D" id="1.10.10.10">
    <property type="entry name" value="Winged helix-like DNA-binding domain superfamily/Winged helix DNA-binding domain"/>
    <property type="match status" value="1"/>
</dbReference>
<gene>
    <name evidence="5" type="ORF">DVS28_a4827</name>
</gene>
<organism evidence="5 6">
    <name type="scientific">Euzebya pacifica</name>
    <dbReference type="NCBI Taxonomy" id="1608957"/>
    <lineage>
        <taxon>Bacteria</taxon>
        <taxon>Bacillati</taxon>
        <taxon>Actinomycetota</taxon>
        <taxon>Nitriliruptoria</taxon>
        <taxon>Euzebyales</taxon>
    </lineage>
</organism>
<dbReference type="OrthoDB" id="8635520at2"/>
<dbReference type="SUPFAM" id="SSF46785">
    <property type="entry name" value="Winged helix' DNA-binding domain"/>
    <property type="match status" value="1"/>
</dbReference>
<dbReference type="GO" id="GO:0006950">
    <property type="term" value="P:response to stress"/>
    <property type="evidence" value="ECO:0007669"/>
    <property type="project" value="TreeGrafter"/>
</dbReference>
<keyword evidence="6" id="KW-1185">Reference proteome</keyword>
<dbReference type="InterPro" id="IPR036390">
    <property type="entry name" value="WH_DNA-bd_sf"/>
</dbReference>
<evidence type="ECO:0000313" key="5">
    <source>
        <dbReference type="EMBL" id="AXV09484.1"/>
    </source>
</evidence>
<dbReference type="InterPro" id="IPR000835">
    <property type="entry name" value="HTH_MarR-typ"/>
</dbReference>
<dbReference type="KEGG" id="euz:DVS28_a4827"/>
<feature type="domain" description="HTH marR-type" evidence="4">
    <location>
        <begin position="11"/>
        <end position="146"/>
    </location>
</feature>
<reference evidence="5 6" key="1">
    <citation type="submission" date="2018-09" db="EMBL/GenBank/DDBJ databases">
        <title>Complete genome sequence of Euzebya sp. DY32-46 isolated from seawater of Pacific Ocean.</title>
        <authorList>
            <person name="Xu L."/>
            <person name="Wu Y.-H."/>
            <person name="Xu X.-W."/>
        </authorList>
    </citation>
    <scope>NUCLEOTIDE SEQUENCE [LARGE SCALE GENOMIC DNA]</scope>
    <source>
        <strain evidence="5 6">DY32-46</strain>
    </source>
</reference>
<dbReference type="InterPro" id="IPR039422">
    <property type="entry name" value="MarR/SlyA-like"/>
</dbReference>
<dbReference type="EMBL" id="CP031165">
    <property type="protein sequence ID" value="AXV09484.1"/>
    <property type="molecule type" value="Genomic_DNA"/>
</dbReference>
<dbReference type="PANTHER" id="PTHR33164">
    <property type="entry name" value="TRANSCRIPTIONAL REGULATOR, MARR FAMILY"/>
    <property type="match status" value="1"/>
</dbReference>
<keyword evidence="1" id="KW-0805">Transcription regulation</keyword>
<evidence type="ECO:0000313" key="6">
    <source>
        <dbReference type="Proteomes" id="UP000264006"/>
    </source>
</evidence>
<proteinExistence type="predicted"/>